<evidence type="ECO:0008006" key="3">
    <source>
        <dbReference type="Google" id="ProtNLM"/>
    </source>
</evidence>
<reference evidence="1 2" key="1">
    <citation type="journal article" date="2018" name="Nat. Biotechnol.">
        <title>A standardized bacterial taxonomy based on genome phylogeny substantially revises the tree of life.</title>
        <authorList>
            <person name="Parks D.H."/>
            <person name="Chuvochina M."/>
            <person name="Waite D.W."/>
            <person name="Rinke C."/>
            <person name="Skarshewski A."/>
            <person name="Chaumeil P.A."/>
            <person name="Hugenholtz P."/>
        </authorList>
    </citation>
    <scope>NUCLEOTIDE SEQUENCE [LARGE SCALE GENOMIC DNA]</scope>
    <source>
        <strain evidence="1">UBA9049</strain>
    </source>
</reference>
<comment type="caution">
    <text evidence="1">The sequence shown here is derived from an EMBL/GenBank/DDBJ whole genome shotgun (WGS) entry which is preliminary data.</text>
</comment>
<protein>
    <recommendedName>
        <fullName evidence="3">Helix-turn-helix domain-containing protein</fullName>
    </recommendedName>
</protein>
<evidence type="ECO:0000313" key="2">
    <source>
        <dbReference type="Proteomes" id="UP000261325"/>
    </source>
</evidence>
<dbReference type="AlphaFoldDB" id="A0A3B8WQB4"/>
<accession>A0A3B8WQB4</accession>
<evidence type="ECO:0000313" key="1">
    <source>
        <dbReference type="EMBL" id="HAC30670.1"/>
    </source>
</evidence>
<feature type="non-terminal residue" evidence="1">
    <location>
        <position position="69"/>
    </location>
</feature>
<sequence length="69" mass="7465">MAKPRVILTPSQIDRVKAMAAVELPLETVARQLGMARETLANALTRQGLGEWMEEAFPCRRGVGSGGAR</sequence>
<gene>
    <name evidence="1" type="ORF">DCF82_23130</name>
</gene>
<name>A0A3B8WQB4_MARNT</name>
<dbReference type="Proteomes" id="UP000261325">
    <property type="component" value="Unassembled WGS sequence"/>
</dbReference>
<proteinExistence type="predicted"/>
<organism evidence="1 2">
    <name type="scientific">Marinobacter nauticus</name>
    <name type="common">Marinobacter hydrocarbonoclasticus</name>
    <name type="synonym">Marinobacter aquaeolei</name>
    <dbReference type="NCBI Taxonomy" id="2743"/>
    <lineage>
        <taxon>Bacteria</taxon>
        <taxon>Pseudomonadati</taxon>
        <taxon>Pseudomonadota</taxon>
        <taxon>Gammaproteobacteria</taxon>
        <taxon>Pseudomonadales</taxon>
        <taxon>Marinobacteraceae</taxon>
        <taxon>Marinobacter</taxon>
    </lineage>
</organism>
<dbReference type="EMBL" id="DLYI01000313">
    <property type="protein sequence ID" value="HAC30670.1"/>
    <property type="molecule type" value="Genomic_DNA"/>
</dbReference>